<reference evidence="4 5" key="2">
    <citation type="journal article" date="2018" name="Int. J. Syst. Evol. Microbiol.">
        <title>Burkholderia insecticola sp. nov., a gut symbiotic bacterium of the bean bug Riptortus pedestris.</title>
        <authorList>
            <person name="Takeshita K."/>
            <person name="Tamaki H."/>
            <person name="Ohbayashi T."/>
            <person name="Meng X.-Y."/>
            <person name="Sone T."/>
            <person name="Mitani Y."/>
            <person name="Peeters C."/>
            <person name="Kikuchi Y."/>
            <person name="Vandamme P."/>
        </authorList>
    </citation>
    <scope>NUCLEOTIDE SEQUENCE [LARGE SCALE GENOMIC DNA]</scope>
    <source>
        <strain evidence="4">RPE64</strain>
        <plasmid evidence="4 5">p2</plasmid>
    </source>
</reference>
<dbReference type="Pfam" id="PF00266">
    <property type="entry name" value="Aminotran_5"/>
    <property type="match status" value="1"/>
</dbReference>
<dbReference type="SUPFAM" id="SSF53383">
    <property type="entry name" value="PLP-dependent transferases"/>
    <property type="match status" value="1"/>
</dbReference>
<keyword evidence="4" id="KW-0614">Plasmid</keyword>
<feature type="region of interest" description="Disordered" evidence="2">
    <location>
        <begin position="1"/>
        <end position="32"/>
    </location>
</feature>
<dbReference type="Proteomes" id="UP000013966">
    <property type="component" value="Plasmid p2"/>
</dbReference>
<keyword evidence="4" id="KW-0032">Aminotransferase</keyword>
<dbReference type="InterPro" id="IPR015421">
    <property type="entry name" value="PyrdxlP-dep_Trfase_major"/>
</dbReference>
<sequence>MPSRFRQSRPHRIHRIAPASRAEENRSETSPMIPTEKLSAVREQFPVTRRQLYLDSAHQTPLAMSVRDALASFLTEGFETAGPKPVWLRRVEETRVSVARFFNAAPSEIAFTKNTSEGLNIAANAVPLEAGDNVVLIEGDHPNNAYAWLNLKRNGVEVRFAPLPDDEIATATTFEPYIDARTKVVSLSHVTFHAGQVHDLMGIGKLCKERGIYLVVDAMQSVGVIPLDVKALNISVLAAGTHKGLLVPQGLGVLYIADGLDELQPAYLAMSSMANPPADYVARPDDMAVRKDALRFEFGNVNLPDVHALSAAIDLIQSVGVAAIQKHVLALGDLLLEGLDALGVSVVGPRERGWRNHIYVLQLPVETWADYFARNDVRVSPERGGIRVSLAMFNTVDDIERLIGVIRAGLKTNAFAAIAHID</sequence>
<keyword evidence="1" id="KW-0663">Pyridoxal phosphate</keyword>
<evidence type="ECO:0000256" key="1">
    <source>
        <dbReference type="ARBA" id="ARBA00022898"/>
    </source>
</evidence>
<dbReference type="PANTHER" id="PTHR43586:SF15">
    <property type="entry name" value="BLR3095 PROTEIN"/>
    <property type="match status" value="1"/>
</dbReference>
<evidence type="ECO:0000259" key="3">
    <source>
        <dbReference type="Pfam" id="PF00266"/>
    </source>
</evidence>
<evidence type="ECO:0000313" key="5">
    <source>
        <dbReference type="Proteomes" id="UP000013966"/>
    </source>
</evidence>
<organism evidence="4 5">
    <name type="scientific">Caballeronia insecticola</name>
    <dbReference type="NCBI Taxonomy" id="758793"/>
    <lineage>
        <taxon>Bacteria</taxon>
        <taxon>Pseudomonadati</taxon>
        <taxon>Pseudomonadota</taxon>
        <taxon>Betaproteobacteria</taxon>
        <taxon>Burkholderiales</taxon>
        <taxon>Burkholderiaceae</taxon>
        <taxon>Caballeronia</taxon>
    </lineage>
</organism>
<keyword evidence="5" id="KW-1185">Reference proteome</keyword>
<proteinExistence type="predicted"/>
<evidence type="ECO:0000313" key="4">
    <source>
        <dbReference type="EMBL" id="BAO94058.1"/>
    </source>
</evidence>
<dbReference type="InterPro" id="IPR000192">
    <property type="entry name" value="Aminotrans_V_dom"/>
</dbReference>
<feature type="domain" description="Aminotransferase class V" evidence="3">
    <location>
        <begin position="53"/>
        <end position="402"/>
    </location>
</feature>
<gene>
    <name evidence="4" type="ORF">BRPE64_ECDS01760</name>
</gene>
<accession>A0A060PJF0</accession>
<feature type="compositionally biased region" description="Basic residues" evidence="2">
    <location>
        <begin position="1"/>
        <end position="15"/>
    </location>
</feature>
<dbReference type="Gene3D" id="3.40.640.10">
    <property type="entry name" value="Type I PLP-dependent aspartate aminotransferase-like (Major domain)"/>
    <property type="match status" value="1"/>
</dbReference>
<dbReference type="PANTHER" id="PTHR43586">
    <property type="entry name" value="CYSTEINE DESULFURASE"/>
    <property type="match status" value="1"/>
</dbReference>
<dbReference type="EMBL" id="AP013062">
    <property type="protein sequence ID" value="BAO94058.1"/>
    <property type="molecule type" value="Genomic_DNA"/>
</dbReference>
<reference evidence="4 5" key="1">
    <citation type="journal article" date="2013" name="Genome Announc.">
        <title>Complete Genome Sequence of Burkholderia sp. Strain RPE64, Bacterial Symbiont of the Bean Bug Riptortus pedestris.</title>
        <authorList>
            <person name="Shibata T.F."/>
            <person name="Maeda T."/>
            <person name="Nikoh N."/>
            <person name="Yamaguchi K."/>
            <person name="Oshima K."/>
            <person name="Hattori M."/>
            <person name="Nishiyama T."/>
            <person name="Hasebe M."/>
            <person name="Fukatsu T."/>
            <person name="Kikuchi Y."/>
            <person name="Shigenobu S."/>
        </authorList>
    </citation>
    <scope>NUCLEOTIDE SEQUENCE [LARGE SCALE GENOMIC DNA]</scope>
    <source>
        <plasmid evidence="4 5">p2</plasmid>
    </source>
</reference>
<dbReference type="InterPro" id="IPR015422">
    <property type="entry name" value="PyrdxlP-dep_Trfase_small"/>
</dbReference>
<keyword evidence="4" id="KW-0808">Transferase</keyword>
<dbReference type="Gene3D" id="3.90.1150.10">
    <property type="entry name" value="Aspartate Aminotransferase, domain 1"/>
    <property type="match status" value="1"/>
</dbReference>
<name>A0A060PJF0_9BURK</name>
<dbReference type="AlphaFoldDB" id="A0A060PJF0"/>
<dbReference type="GO" id="GO:0008483">
    <property type="term" value="F:transaminase activity"/>
    <property type="evidence" value="ECO:0007669"/>
    <property type="project" value="UniProtKB-KW"/>
</dbReference>
<dbReference type="KEGG" id="buo:BRPE64_ECDS01760"/>
<dbReference type="InterPro" id="IPR015424">
    <property type="entry name" value="PyrdxlP-dep_Trfase"/>
</dbReference>
<geneLocation type="plasmid" evidence="4 5">
    <name>p2</name>
</geneLocation>
<dbReference type="HOGENOM" id="CLU_003433_2_1_4"/>
<protein>
    <submittedName>
        <fullName evidence="4">Aminotransferase class V</fullName>
    </submittedName>
</protein>
<evidence type="ECO:0000256" key="2">
    <source>
        <dbReference type="SAM" id="MobiDB-lite"/>
    </source>
</evidence>